<comment type="caution">
    <text evidence="2">The sequence shown here is derived from an EMBL/GenBank/DDBJ whole genome shotgun (WGS) entry which is preliminary data.</text>
</comment>
<evidence type="ECO:0000313" key="3">
    <source>
        <dbReference type="Proteomes" id="UP001281614"/>
    </source>
</evidence>
<evidence type="ECO:0000313" key="2">
    <source>
        <dbReference type="EMBL" id="KAK2772849.1"/>
    </source>
</evidence>
<protein>
    <submittedName>
        <fullName evidence="2">Zn 2cys6 cluster transcripitional activator</fullName>
    </submittedName>
</protein>
<dbReference type="EMBL" id="VYYT01000062">
    <property type="protein sequence ID" value="KAK2772849.1"/>
    <property type="molecule type" value="Genomic_DNA"/>
</dbReference>
<sequence length="212" mass="23423">MPVVNNTGDVALSYVSPTLRFLPVVVAGKHNTFWLFHLRIRNLQSVEETMTQMHQLFESMEYRSTSAIPRGYLSNLFIKESIYKAEISMVDVPDEDPEAATLPRKVTITARAYSPDLTAFFRRPALSEHFGSFANRYPDVLGDAAQTKFILIHHEMSKTAVGIAAALVVAFWLLLSAIVGVVRRKLETGVTVAGVGIGVMALFVAVIKGIQK</sequence>
<keyword evidence="1" id="KW-0472">Membrane</keyword>
<feature type="transmembrane region" description="Helical" evidence="1">
    <location>
        <begin position="188"/>
        <end position="207"/>
    </location>
</feature>
<evidence type="ECO:0000256" key="1">
    <source>
        <dbReference type="SAM" id="Phobius"/>
    </source>
</evidence>
<keyword evidence="3" id="KW-1185">Reference proteome</keyword>
<proteinExistence type="predicted"/>
<feature type="transmembrane region" description="Helical" evidence="1">
    <location>
        <begin position="160"/>
        <end position="182"/>
    </location>
</feature>
<name>A0AAE0DDI2_COLKA</name>
<organism evidence="2 3">
    <name type="scientific">Colletotrichum kahawae</name>
    <name type="common">Coffee berry disease fungus</name>
    <dbReference type="NCBI Taxonomy" id="34407"/>
    <lineage>
        <taxon>Eukaryota</taxon>
        <taxon>Fungi</taxon>
        <taxon>Dikarya</taxon>
        <taxon>Ascomycota</taxon>
        <taxon>Pezizomycotina</taxon>
        <taxon>Sordariomycetes</taxon>
        <taxon>Hypocreomycetidae</taxon>
        <taxon>Glomerellales</taxon>
        <taxon>Glomerellaceae</taxon>
        <taxon>Colletotrichum</taxon>
        <taxon>Colletotrichum gloeosporioides species complex</taxon>
    </lineage>
</organism>
<reference evidence="2" key="1">
    <citation type="submission" date="2023-02" db="EMBL/GenBank/DDBJ databases">
        <title>Colletotrichum kahawae CIFC_Que2 genome sequencing and assembly.</title>
        <authorList>
            <person name="Baroncelli R."/>
        </authorList>
    </citation>
    <scope>NUCLEOTIDE SEQUENCE</scope>
    <source>
        <strain evidence="2">CIFC_Que2</strain>
    </source>
</reference>
<dbReference type="Proteomes" id="UP001281614">
    <property type="component" value="Unassembled WGS sequence"/>
</dbReference>
<dbReference type="AlphaFoldDB" id="A0AAE0DDI2"/>
<keyword evidence="1" id="KW-0812">Transmembrane</keyword>
<accession>A0AAE0DDI2</accession>
<gene>
    <name evidence="2" type="ORF">CKAH01_13753</name>
</gene>
<keyword evidence="1" id="KW-1133">Transmembrane helix</keyword>